<dbReference type="GeneID" id="111254977"/>
<proteinExistence type="predicted"/>
<dbReference type="Pfam" id="PF12530">
    <property type="entry name" value="DUF3730"/>
    <property type="match status" value="1"/>
</dbReference>
<name>A0A7M7L178_VARDE</name>
<feature type="domain" description="DUF3730" evidence="2">
    <location>
        <begin position="461"/>
        <end position="637"/>
    </location>
</feature>
<sequence length="1791" mass="198075">MDLLETISSPPIQQKYMERIRSQIICLLQGKKYNATTQPRLPVLDKILSSTVSSSLSLSQSCCDLLETLVNEGFVESKYASQQLHAVIACSLDSTDSSTVAHISPAFSLLPRVHPVTSFTHPLIFLLNEYPMVWPYVSCILEAWLKERNDLQRFERSVSRMAAEEVTLQTRNSLRFEEIQFIVLDIMLRAEWPIEHALLRMRINQLLLSDFSRWRSLINLYTRWLPGSVPSVHLLQLGQLLSDNLGSLGGLSSLVAALVFLRDAATKKDADFSFVIFTALQIASNLKEGDQSSHPCVTLLLCVLLTTCGRLYGLLLLELARILFYKRLLPGVHHLALSLCHSAVAGHPTARKIILDIKNEGYGDSKDAYVGFMCSKSLRTVPSDLLPSLMMYDDDDGKTKAAVPRNIPSSLRGLLVAGKVVACAGPQLPSWIRILKALCCADSNNSCLAFFAIGMRLDAEMFPKNIFSLLESLPHIATSKMSAVLIRNMLIAMWSGGVSGASAVSLSSLAVVLLSRLYVRHNALILPTLLRVISSGSEDVQPSLALAVAKAQAIKTVIQHSPWLHGCDMLPWLCRLMTVRSPEMTAIFPLCLDGVRTLIECKVVTLSSFIEKFSECFFTDSRPQVRAAFYELIGHSILRGTSEGELIAYQRKLWVSFFDQNEHNIVRASCLDALAYFPEISIAALPEKEVCKLRLTLEFSSLNSSEEGSLAVPASFFTVGPVANICSHSNSALLQKAFSNFISTRIRHEVRCLPRSAITVREVHQSSRSIQQIRTYSSSLAQIPRLQQSLFHQNAHDIQPQAAAGLLLTYNPPVKTDQGGAASKNAMIQHSNSFLAMFRSLLETVPLFNAKEWFMSLTCLPQWHLLVERAFVSLTNARKAESGSNEQSKLLASLWARDQLSAVAAEVGSGNGLIAICSLVSLTYEYEKTLKLKERLQMDSQHLYNILGVKDHKYLSHAEWPVRALRSLLCLIQRRPIDDAYFAQLLAKFTRSASSTEKAIGAILFSLHQMLPLLQSQGLLRDALKCFSIKAQHQEFLAAVGAGLMIQKCMFHGIFEVAEDVRRICEDIVQKLEAWALDGKSGTVTSPSYLFGTTLAMSSLCALRMFQSPARSFCARIVALLGVSSPLTLKPTLGPVSSGAVTQTRQPVLSSSSSDSRWTSHENDFDYLDEIALCCAVMAINGRQFVLKSCAGQDRYGNDGDVGEQKSLRDLAEWLTQRRAQVPMNAGVAIALGLILHNMAQCDAATKTLLSQQRIGQLQDQITGAHDPASRTKAGHIESHRLVEALLTKVWLPVVANAHESNGHKIAAVEGIAALTGALDHLIVQSAELPDGNVWCESNVLTHDVTLTLLDAMIRDVNTMPQNVSNTATLKAHHIWTLGLFHRALTRTCGVDPVASYPPILNLGSNDRASSLLAETVTAADKDMTAFGLLVDGLGQSFDSPLPCFAWIQLRQHLYNRGTQGAQIQRALVILAVENAKLTPSLVPLLEAIISSAVLDVLEEFCKNFLLDRLRLVLEVCDPSKIGPFLSLYKDQRVNSEDIQVAEEAWKLLASYLENSAANSTLVYLIQEMICYALPSCKARHYVAACLINFRDVTLRDLILKSLLAQEKLTLKRALELRMTLAGVIEMADVENPFTFIGAMSNSEFTEFSIECASVNCAGPVVENSVKWLLEILPRGQPSCRSLTLLSLIANMMIQPSDWEDGRIEISRTEQQIMLLLPYRIDQMMRSKIWGTAAVEHILQWLISVLENTSPSNDTYAVLHDTLMALRDKPVLRNNRTMWTRAVKLTLPSSI</sequence>
<evidence type="ECO:0000313" key="3">
    <source>
        <dbReference type="EnsemblMetazoa" id="XP_022672236"/>
    </source>
</evidence>
<organism evidence="3 4">
    <name type="scientific">Varroa destructor</name>
    <name type="common">Honeybee mite</name>
    <dbReference type="NCBI Taxonomy" id="109461"/>
    <lineage>
        <taxon>Eukaryota</taxon>
        <taxon>Metazoa</taxon>
        <taxon>Ecdysozoa</taxon>
        <taxon>Arthropoda</taxon>
        <taxon>Chelicerata</taxon>
        <taxon>Arachnida</taxon>
        <taxon>Acari</taxon>
        <taxon>Parasitiformes</taxon>
        <taxon>Mesostigmata</taxon>
        <taxon>Gamasina</taxon>
        <taxon>Dermanyssoidea</taxon>
        <taxon>Varroidae</taxon>
        <taxon>Varroa</taxon>
    </lineage>
</organism>
<reference evidence="3" key="1">
    <citation type="submission" date="2021-01" db="UniProtKB">
        <authorList>
            <consortium name="EnsemblMetazoa"/>
        </authorList>
    </citation>
    <scope>IDENTIFICATION</scope>
</reference>
<keyword evidence="4" id="KW-1185">Reference proteome</keyword>
<feature type="region of interest" description="Disordered" evidence="1">
    <location>
        <begin position="1137"/>
        <end position="1160"/>
    </location>
</feature>
<accession>A0A7M7L178</accession>
<evidence type="ECO:0000259" key="2">
    <source>
        <dbReference type="Pfam" id="PF12530"/>
    </source>
</evidence>
<dbReference type="RefSeq" id="XP_022672236.1">
    <property type="nucleotide sequence ID" value="XM_022816501.1"/>
</dbReference>
<dbReference type="OrthoDB" id="6502487at2759"/>
<feature type="compositionally biased region" description="Polar residues" evidence="1">
    <location>
        <begin position="1139"/>
        <end position="1149"/>
    </location>
</feature>
<dbReference type="KEGG" id="vde:111254977"/>
<dbReference type="InterPro" id="IPR022542">
    <property type="entry name" value="FOCAD/RST1_DUF3730"/>
</dbReference>
<protein>
    <recommendedName>
        <fullName evidence="2">DUF3730 domain-containing protein</fullName>
    </recommendedName>
</protein>
<dbReference type="EnsemblMetazoa" id="XM_022816501">
    <property type="protein sequence ID" value="XP_022672236"/>
    <property type="gene ID" value="LOC111254977"/>
</dbReference>
<dbReference type="Proteomes" id="UP000594260">
    <property type="component" value="Unplaced"/>
</dbReference>
<evidence type="ECO:0000256" key="1">
    <source>
        <dbReference type="SAM" id="MobiDB-lite"/>
    </source>
</evidence>
<evidence type="ECO:0000313" key="4">
    <source>
        <dbReference type="Proteomes" id="UP000594260"/>
    </source>
</evidence>
<dbReference type="InParanoid" id="A0A7M7L178"/>